<dbReference type="AlphaFoldDB" id="A0A067RS84"/>
<comment type="subcellular location">
    <subcellularLocation>
        <location evidence="1">Peroxisome</location>
    </subcellularLocation>
</comment>
<proteinExistence type="predicted"/>
<dbReference type="GO" id="GO:0046949">
    <property type="term" value="P:fatty-acyl-CoA biosynthetic process"/>
    <property type="evidence" value="ECO:0007669"/>
    <property type="project" value="TreeGrafter"/>
</dbReference>
<sequence>SGRSYSHGETRALCRRFANALLGAVGLRQGDVLGLLLPNMPEFVIAIHGAIEAGIIVTFANPLYTPDEIGRQFMNAGVRASVTIPQLLPVMAQVGRSLPDYKWTIAVGGELQADGTVLSFQRLLSESVDADIPKLSPGDVALLPYSSGTTGLPKGVKLSHRNLVANLQQISHPDILLHVPTTETTQEVALSVLPYFHIYGFNGILNPTILYGMHIVSIPKFTPEDYIGCKSQIILSTYCSSNLQCASGGVLQPTILFVVPSLMLFLASHPSVTREHLSSIKHVVCGAAPATKNLIDKFKSKVDRDINIRQGYGMTESAPVTIFPSKHAPLSKMGSCGQIVPETQAKVVDLTTGQSLGPHESGELLIRGPQVMLGYLNNDEATQETIDPDGWLHTGDVAYYDEDEYFYIVDRTKELIKVKGNQVCHNVQHLVCVNQTACEIYILKVGHQSLLTIPRAFVVRHPDYQSLTEADVQEYVEPKVASYKKLAGGVKFIDVIPRNPAGKVLRQQLKVLGDKSPIQ</sequence>
<dbReference type="STRING" id="136037.A0A067RS84"/>
<dbReference type="InParanoid" id="A0A067RS84"/>
<dbReference type="InterPro" id="IPR042099">
    <property type="entry name" value="ANL_N_sf"/>
</dbReference>
<dbReference type="InterPro" id="IPR045851">
    <property type="entry name" value="AMP-bd_C_sf"/>
</dbReference>
<keyword evidence="5" id="KW-1185">Reference proteome</keyword>
<keyword evidence="4" id="KW-0436">Ligase</keyword>
<name>A0A067RS84_ZOONE</name>
<evidence type="ECO:0000256" key="1">
    <source>
        <dbReference type="ARBA" id="ARBA00004275"/>
    </source>
</evidence>
<dbReference type="PROSITE" id="PS00455">
    <property type="entry name" value="AMP_BINDING"/>
    <property type="match status" value="1"/>
</dbReference>
<dbReference type="PANTHER" id="PTHR24096">
    <property type="entry name" value="LONG-CHAIN-FATTY-ACID--COA LIGASE"/>
    <property type="match status" value="1"/>
</dbReference>
<evidence type="ECO:0000313" key="5">
    <source>
        <dbReference type="Proteomes" id="UP000027135"/>
    </source>
</evidence>
<dbReference type="PANTHER" id="PTHR24096:SF394">
    <property type="entry name" value="LUCIFERIN 4-MONOOXYGENASE"/>
    <property type="match status" value="1"/>
</dbReference>
<accession>A0A067RS84</accession>
<dbReference type="EMBL" id="KK852498">
    <property type="protein sequence ID" value="KDR22669.1"/>
    <property type="molecule type" value="Genomic_DNA"/>
</dbReference>
<dbReference type="Pfam" id="PF00501">
    <property type="entry name" value="AMP-binding"/>
    <property type="match status" value="1"/>
</dbReference>
<dbReference type="InterPro" id="IPR000873">
    <property type="entry name" value="AMP-dep_synth/lig_dom"/>
</dbReference>
<reference evidence="4 5" key="1">
    <citation type="journal article" date="2014" name="Nat. Commun.">
        <title>Molecular traces of alternative social organization in a termite genome.</title>
        <authorList>
            <person name="Terrapon N."/>
            <person name="Li C."/>
            <person name="Robertson H.M."/>
            <person name="Ji L."/>
            <person name="Meng X."/>
            <person name="Booth W."/>
            <person name="Chen Z."/>
            <person name="Childers C.P."/>
            <person name="Glastad K.M."/>
            <person name="Gokhale K."/>
            <person name="Gowin J."/>
            <person name="Gronenberg W."/>
            <person name="Hermansen R.A."/>
            <person name="Hu H."/>
            <person name="Hunt B.G."/>
            <person name="Huylmans A.K."/>
            <person name="Khalil S.M."/>
            <person name="Mitchell R.D."/>
            <person name="Munoz-Torres M.C."/>
            <person name="Mustard J.A."/>
            <person name="Pan H."/>
            <person name="Reese J.T."/>
            <person name="Scharf M.E."/>
            <person name="Sun F."/>
            <person name="Vogel H."/>
            <person name="Xiao J."/>
            <person name="Yang W."/>
            <person name="Yang Z."/>
            <person name="Yang Z."/>
            <person name="Zhou J."/>
            <person name="Zhu J."/>
            <person name="Brent C.S."/>
            <person name="Elsik C.G."/>
            <person name="Goodisman M.A."/>
            <person name="Liberles D.A."/>
            <person name="Roe R.M."/>
            <person name="Vargo E.L."/>
            <person name="Vilcinskas A."/>
            <person name="Wang J."/>
            <person name="Bornberg-Bauer E."/>
            <person name="Korb J."/>
            <person name="Zhang G."/>
            <person name="Liebig J."/>
        </authorList>
    </citation>
    <scope>NUCLEOTIDE SEQUENCE [LARGE SCALE GENOMIC DNA]</scope>
    <source>
        <tissue evidence="4">Whole organism</tissue>
    </source>
</reference>
<evidence type="ECO:0000256" key="2">
    <source>
        <dbReference type="ARBA" id="ARBA00023140"/>
    </source>
</evidence>
<protein>
    <submittedName>
        <fullName evidence="4">Putative 4-coumarate--CoA ligase 3</fullName>
    </submittedName>
</protein>
<dbReference type="GO" id="GO:0005777">
    <property type="term" value="C:peroxisome"/>
    <property type="evidence" value="ECO:0007669"/>
    <property type="project" value="UniProtKB-SubCell"/>
</dbReference>
<gene>
    <name evidence="4" type="ORF">L798_12803</name>
</gene>
<dbReference type="eggNOG" id="KOG1176">
    <property type="taxonomic scope" value="Eukaryota"/>
</dbReference>
<evidence type="ECO:0000313" key="4">
    <source>
        <dbReference type="EMBL" id="KDR22669.1"/>
    </source>
</evidence>
<dbReference type="SUPFAM" id="SSF56801">
    <property type="entry name" value="Acetyl-CoA synthetase-like"/>
    <property type="match status" value="1"/>
</dbReference>
<keyword evidence="2" id="KW-0576">Peroxisome</keyword>
<dbReference type="GO" id="GO:0004467">
    <property type="term" value="F:long-chain fatty acid-CoA ligase activity"/>
    <property type="evidence" value="ECO:0007669"/>
    <property type="project" value="TreeGrafter"/>
</dbReference>
<evidence type="ECO:0000259" key="3">
    <source>
        <dbReference type="Pfam" id="PF00501"/>
    </source>
</evidence>
<feature type="non-terminal residue" evidence="4">
    <location>
        <position position="1"/>
    </location>
</feature>
<dbReference type="InterPro" id="IPR020845">
    <property type="entry name" value="AMP-binding_CS"/>
</dbReference>
<feature type="domain" description="AMP-dependent synthetase/ligase" evidence="3">
    <location>
        <begin position="2"/>
        <end position="376"/>
    </location>
</feature>
<dbReference type="Gene3D" id="3.30.300.30">
    <property type="match status" value="1"/>
</dbReference>
<dbReference type="Proteomes" id="UP000027135">
    <property type="component" value="Unassembled WGS sequence"/>
</dbReference>
<dbReference type="OMA" id="IGRFKEM"/>
<organism evidence="4 5">
    <name type="scientific">Zootermopsis nevadensis</name>
    <name type="common">Dampwood termite</name>
    <dbReference type="NCBI Taxonomy" id="136037"/>
    <lineage>
        <taxon>Eukaryota</taxon>
        <taxon>Metazoa</taxon>
        <taxon>Ecdysozoa</taxon>
        <taxon>Arthropoda</taxon>
        <taxon>Hexapoda</taxon>
        <taxon>Insecta</taxon>
        <taxon>Pterygota</taxon>
        <taxon>Neoptera</taxon>
        <taxon>Polyneoptera</taxon>
        <taxon>Dictyoptera</taxon>
        <taxon>Blattodea</taxon>
        <taxon>Blattoidea</taxon>
        <taxon>Termitoidae</taxon>
        <taxon>Termopsidae</taxon>
        <taxon>Zootermopsis</taxon>
    </lineage>
</organism>
<dbReference type="Gene3D" id="3.40.50.12780">
    <property type="entry name" value="N-terminal domain of ligase-like"/>
    <property type="match status" value="1"/>
</dbReference>